<dbReference type="EMBL" id="JAPZBO010000008">
    <property type="protein sequence ID" value="KAJ5307296.1"/>
    <property type="molecule type" value="Genomic_DNA"/>
</dbReference>
<dbReference type="InterPro" id="IPR053221">
    <property type="entry name" value="Burnettramic_acid_biosynth"/>
</dbReference>
<feature type="compositionally biased region" description="Basic and acidic residues" evidence="1">
    <location>
        <begin position="347"/>
        <end position="390"/>
    </location>
</feature>
<dbReference type="PANTHER" id="PTHR38887">
    <property type="entry name" value="CHROMOSOME 21, WHOLE GENOME SHOTGUN SEQUENCE"/>
    <property type="match status" value="1"/>
</dbReference>
<comment type="caution">
    <text evidence="2">The sequence shown here is derived from an EMBL/GenBank/DDBJ whole genome shotgun (WGS) entry which is preliminary data.</text>
</comment>
<feature type="compositionally biased region" description="Polar residues" evidence="1">
    <location>
        <begin position="127"/>
        <end position="149"/>
    </location>
</feature>
<feature type="compositionally biased region" description="Basic and acidic residues" evidence="1">
    <location>
        <begin position="50"/>
        <end position="63"/>
    </location>
</feature>
<sequence length="425" mass="47569">MAIQYEGNDKHLFAMENAKAPELPPPPYTPESQYLIELPGSFPEDQAVSSREDYRYESRREPISRQNQLQYPPPPLPPRSQPQHPSVECLNQPEYGTQAQWNGQYPYSPADYNIQYQPQPSPAPVSPMTNPSYRPDQAQLQVQRPSRQSQKPCVIPQITTVFGGAHMSPFARARAQELEQAYGITAREMLAFVDGLNEAFIANPVLQATSTIGNIVGFIPIPSAQIVGNSVRLASGLGMAATSIMRTKQYMAKANEIIFKPRNLHAQICKTEKMLMQTGIKCDASVFAQGQYQIGEAPGSGNHLVRRMDALGDRVTGLSFDVEAPVSPDNWLKKMGSYSAQRAEQSQLKKLDKKQVKADKRNAKDEKKGREKDRRGNDRRAERAEKLQSKETEKVKGLLWIVITAERESLAGDDDWDSGDNIQRQ</sequence>
<reference evidence="2" key="2">
    <citation type="journal article" date="2023" name="IMA Fungus">
        <title>Comparative genomic study of the Penicillium genus elucidates a diverse pangenome and 15 lateral gene transfer events.</title>
        <authorList>
            <person name="Petersen C."/>
            <person name="Sorensen T."/>
            <person name="Nielsen M.R."/>
            <person name="Sondergaard T.E."/>
            <person name="Sorensen J.L."/>
            <person name="Fitzpatrick D.A."/>
            <person name="Frisvad J.C."/>
            <person name="Nielsen K.L."/>
        </authorList>
    </citation>
    <scope>NUCLEOTIDE SEQUENCE</scope>
    <source>
        <strain evidence="2">IBT 21472</strain>
    </source>
</reference>
<name>A0A9W9U359_9EURO</name>
<feature type="region of interest" description="Disordered" evidence="1">
    <location>
        <begin position="16"/>
        <end position="149"/>
    </location>
</feature>
<organism evidence="2 3">
    <name type="scientific">Penicillium atrosanguineum</name>
    <dbReference type="NCBI Taxonomy" id="1132637"/>
    <lineage>
        <taxon>Eukaryota</taxon>
        <taxon>Fungi</taxon>
        <taxon>Dikarya</taxon>
        <taxon>Ascomycota</taxon>
        <taxon>Pezizomycotina</taxon>
        <taxon>Eurotiomycetes</taxon>
        <taxon>Eurotiomycetidae</taxon>
        <taxon>Eurotiales</taxon>
        <taxon>Aspergillaceae</taxon>
        <taxon>Penicillium</taxon>
    </lineage>
</organism>
<reference evidence="2" key="1">
    <citation type="submission" date="2022-12" db="EMBL/GenBank/DDBJ databases">
        <authorList>
            <person name="Petersen C."/>
        </authorList>
    </citation>
    <scope>NUCLEOTIDE SEQUENCE</scope>
    <source>
        <strain evidence="2">IBT 21472</strain>
    </source>
</reference>
<proteinExistence type="predicted"/>
<evidence type="ECO:0000313" key="3">
    <source>
        <dbReference type="Proteomes" id="UP001147746"/>
    </source>
</evidence>
<evidence type="ECO:0000256" key="1">
    <source>
        <dbReference type="SAM" id="MobiDB-lite"/>
    </source>
</evidence>
<feature type="region of interest" description="Disordered" evidence="1">
    <location>
        <begin position="342"/>
        <end position="390"/>
    </location>
</feature>
<dbReference type="PANTHER" id="PTHR38887:SF1">
    <property type="entry name" value="RAS MODIFICATION PROTEIN ERF4"/>
    <property type="match status" value="1"/>
</dbReference>
<feature type="compositionally biased region" description="Polar residues" evidence="1">
    <location>
        <begin position="94"/>
        <end position="105"/>
    </location>
</feature>
<gene>
    <name evidence="2" type="ORF">N7476_007952</name>
</gene>
<dbReference type="AlphaFoldDB" id="A0A9W9U359"/>
<evidence type="ECO:0000313" key="2">
    <source>
        <dbReference type="EMBL" id="KAJ5307296.1"/>
    </source>
</evidence>
<keyword evidence="3" id="KW-1185">Reference proteome</keyword>
<protein>
    <submittedName>
        <fullName evidence="2">Uncharacterized protein</fullName>
    </submittedName>
</protein>
<dbReference type="Proteomes" id="UP001147746">
    <property type="component" value="Unassembled WGS sequence"/>
</dbReference>
<accession>A0A9W9U359</accession>
<feature type="compositionally biased region" description="Pro residues" evidence="1">
    <location>
        <begin position="71"/>
        <end position="80"/>
    </location>
</feature>